<protein>
    <submittedName>
        <fullName evidence="1">Uncharacterized protein</fullName>
    </submittedName>
</protein>
<name>A0A1S4HD20_ANOGA</name>
<proteinExistence type="predicted"/>
<reference evidence="1 2" key="1">
    <citation type="journal article" date="2002" name="Science">
        <title>The genome sequence of the malaria mosquito Anopheles gambiae.</title>
        <authorList>
            <person name="Holt R.A."/>
            <person name="Subramanian G.M."/>
            <person name="Halpern A."/>
            <person name="Sutton G.G."/>
            <person name="Charlab R."/>
            <person name="Nusskern D.R."/>
            <person name="Wincker P."/>
            <person name="Clark A.G."/>
            <person name="Ribeiro J.M."/>
            <person name="Wides R."/>
            <person name="Salzberg S.L."/>
            <person name="Loftus B."/>
            <person name="Yandell M."/>
            <person name="Majoros W.H."/>
            <person name="Rusch D.B."/>
            <person name="Lai Z."/>
            <person name="Kraft C.L."/>
            <person name="Abril J.F."/>
            <person name="Anthouard V."/>
            <person name="Arensburger P."/>
            <person name="Atkinson P.W."/>
            <person name="Baden H."/>
            <person name="de Berardinis V."/>
            <person name="Baldwin D."/>
            <person name="Benes V."/>
            <person name="Biedler J."/>
            <person name="Blass C."/>
            <person name="Bolanos R."/>
            <person name="Boscus D."/>
            <person name="Barnstead M."/>
            <person name="Cai S."/>
            <person name="Center A."/>
            <person name="Chaturverdi K."/>
            <person name="Christophides G.K."/>
            <person name="Chrystal M.A."/>
            <person name="Clamp M."/>
            <person name="Cravchik A."/>
            <person name="Curwen V."/>
            <person name="Dana A."/>
            <person name="Delcher A."/>
            <person name="Dew I."/>
            <person name="Evans C.A."/>
            <person name="Flanigan M."/>
            <person name="Grundschober-Freimoser A."/>
            <person name="Friedli L."/>
            <person name="Gu Z."/>
            <person name="Guan P."/>
            <person name="Guigo R."/>
            <person name="Hillenmeyer M.E."/>
            <person name="Hladun S.L."/>
            <person name="Hogan J.R."/>
            <person name="Hong Y.S."/>
            <person name="Hoover J."/>
            <person name="Jaillon O."/>
            <person name="Ke Z."/>
            <person name="Kodira C."/>
            <person name="Kokoza E."/>
            <person name="Koutsos A."/>
            <person name="Letunic I."/>
            <person name="Levitsky A."/>
            <person name="Liang Y."/>
            <person name="Lin J.J."/>
            <person name="Lobo N.F."/>
            <person name="Lopez J.R."/>
            <person name="Malek J.A."/>
            <person name="McIntosh T.C."/>
            <person name="Meister S."/>
            <person name="Miller J."/>
            <person name="Mobarry C."/>
            <person name="Mongin E."/>
            <person name="Murphy S.D."/>
            <person name="O'Brochta D.A."/>
            <person name="Pfannkoch C."/>
            <person name="Qi R."/>
            <person name="Regier M.A."/>
            <person name="Remington K."/>
            <person name="Shao H."/>
            <person name="Sharakhova M.V."/>
            <person name="Sitter C.D."/>
            <person name="Shetty J."/>
            <person name="Smith T.J."/>
            <person name="Strong R."/>
            <person name="Sun J."/>
            <person name="Thomasova D."/>
            <person name="Ton L.Q."/>
            <person name="Topalis P."/>
            <person name="Tu Z."/>
            <person name="Unger M.F."/>
            <person name="Walenz B."/>
            <person name="Wang A."/>
            <person name="Wang J."/>
            <person name="Wang M."/>
            <person name="Wang X."/>
            <person name="Woodford K.J."/>
            <person name="Wortman J.R."/>
            <person name="Wu M."/>
            <person name="Yao A."/>
            <person name="Zdobnov E.M."/>
            <person name="Zhang H."/>
            <person name="Zhao Q."/>
            <person name="Zhao S."/>
            <person name="Zhu S.C."/>
            <person name="Zhimulev I."/>
            <person name="Coluzzi M."/>
            <person name="della Torre A."/>
            <person name="Roth C.W."/>
            <person name="Louis C."/>
            <person name="Kalush F."/>
            <person name="Mural R.J."/>
            <person name="Myers E.W."/>
            <person name="Adams M.D."/>
            <person name="Smith H.O."/>
            <person name="Broder S."/>
            <person name="Gardner M.J."/>
            <person name="Fraser C.M."/>
            <person name="Birney E."/>
            <person name="Bork P."/>
            <person name="Brey P.T."/>
            <person name="Venter J.C."/>
            <person name="Weissenbach J."/>
            <person name="Kafatos F.C."/>
            <person name="Collins F.H."/>
            <person name="Hoffman S.L."/>
        </authorList>
    </citation>
    <scope>NUCLEOTIDE SEQUENCE [LARGE SCALE GENOMIC DNA]</scope>
    <source>
        <strain evidence="1 2">PEST</strain>
    </source>
</reference>
<evidence type="ECO:0000313" key="1">
    <source>
        <dbReference type="EnsemblMetazoa" id="AGAP028158-PA"/>
    </source>
</evidence>
<dbReference type="EMBL" id="AAAB01008835">
    <property type="status" value="NOT_ANNOTATED_CDS"/>
    <property type="molecule type" value="Genomic_DNA"/>
</dbReference>
<reference evidence="1" key="3">
    <citation type="submission" date="2020-05" db="UniProtKB">
        <authorList>
            <consortium name="EnsemblMetazoa"/>
        </authorList>
    </citation>
    <scope>IDENTIFICATION</scope>
    <source>
        <strain evidence="1">PEST</strain>
    </source>
</reference>
<keyword evidence="2" id="KW-1185">Reference proteome</keyword>
<organism evidence="1 2">
    <name type="scientific">Anopheles gambiae</name>
    <name type="common">African malaria mosquito</name>
    <dbReference type="NCBI Taxonomy" id="7165"/>
    <lineage>
        <taxon>Eukaryota</taxon>
        <taxon>Metazoa</taxon>
        <taxon>Ecdysozoa</taxon>
        <taxon>Arthropoda</taxon>
        <taxon>Hexapoda</taxon>
        <taxon>Insecta</taxon>
        <taxon>Pterygota</taxon>
        <taxon>Neoptera</taxon>
        <taxon>Endopterygota</taxon>
        <taxon>Diptera</taxon>
        <taxon>Nematocera</taxon>
        <taxon>Culicoidea</taxon>
        <taxon>Culicidae</taxon>
        <taxon>Anophelinae</taxon>
        <taxon>Anopheles</taxon>
    </lineage>
</organism>
<dbReference type="AlphaFoldDB" id="A0A1S4HD20"/>
<accession>A0A1S4HD20</accession>
<evidence type="ECO:0000313" key="2">
    <source>
        <dbReference type="Proteomes" id="UP000007062"/>
    </source>
</evidence>
<reference evidence="1 2" key="2">
    <citation type="journal article" date="2004" name="Trends Parasitol.">
        <title>The Anopheles gambiae genome: an update.</title>
        <authorList>
            <person name="Mongin E."/>
            <person name="Louis C."/>
            <person name="Holt R.A."/>
            <person name="Birney E."/>
            <person name="Collins F.H."/>
        </authorList>
    </citation>
    <scope>NUCLEOTIDE SEQUENCE [LARGE SCALE GENOMIC DNA]</scope>
    <source>
        <strain evidence="1 2">PEST</strain>
    </source>
</reference>
<dbReference type="Proteomes" id="UP000007062">
    <property type="component" value="Chromosome 3R"/>
</dbReference>
<sequence>MKQLYLLALIVLIVAMCFMYETASAPSQIVKREAMYQVEQCTDGTIECPMPHWDEGKNDFVEPLP</sequence>
<dbReference type="EnsemblMetazoa" id="AGAP028158-RA">
    <property type="protein sequence ID" value="AGAP028158-PA"/>
    <property type="gene ID" value="AGAP028158"/>
</dbReference>
<dbReference type="InParanoid" id="A0A1S4HD20"/>
<dbReference type="VEuPathDB" id="VectorBase:AGAP028158"/>